<gene>
    <name evidence="1" type="ORF">V5R04_00060</name>
</gene>
<dbReference type="PANTHER" id="PTHR13158">
    <property type="match status" value="1"/>
</dbReference>
<sequence>MRRRVVIVHRRTELEELLGRHGTRGQAEFFLKSRGRTLDQVQHGQDALQEAVAAIRLAVPQDWVTVLVERTDLARFLFAPEDLVFVVGQDGLVANTAKYVDAQPVIGVDPEKGQNPGVLVRFSYQQAVKMIAKLAQQPDTLPQLRQLTMVEGLLDDGQRICALNELFVGHQSHQSARYVVDVGGRQERQSSSGLLVGTGTGATGWLASLSADRGGRNLPTPIDPALAWFVREAWPSPNTGAMLTEGIVSGEQTLEVRVESDQLVIFGDGIEHDRLLLGWGQTLRIQVAKRSLSLAV</sequence>
<evidence type="ECO:0000313" key="1">
    <source>
        <dbReference type="EMBL" id="XBH21660.1"/>
    </source>
</evidence>
<accession>A0AAU7DWK6</accession>
<name>A0AAU7DWK6_9MICO</name>
<dbReference type="GO" id="GO:0003951">
    <property type="term" value="F:NAD+ kinase activity"/>
    <property type="evidence" value="ECO:0007669"/>
    <property type="project" value="InterPro"/>
</dbReference>
<organism evidence="1">
    <name type="scientific">Jonesiaceae bacterium BS-20</name>
    <dbReference type="NCBI Taxonomy" id="3120821"/>
    <lineage>
        <taxon>Bacteria</taxon>
        <taxon>Bacillati</taxon>
        <taxon>Actinomycetota</taxon>
        <taxon>Actinomycetes</taxon>
        <taxon>Micrococcales</taxon>
        <taxon>Jonesiaceae</taxon>
    </lineage>
</organism>
<dbReference type="EMBL" id="CP146203">
    <property type="protein sequence ID" value="XBH21660.1"/>
    <property type="molecule type" value="Genomic_DNA"/>
</dbReference>
<dbReference type="Gene3D" id="3.40.50.10330">
    <property type="entry name" value="Probable inorganic polyphosphate/atp-NAD kinase, domain 1"/>
    <property type="match status" value="1"/>
</dbReference>
<dbReference type="InterPro" id="IPR017438">
    <property type="entry name" value="ATP-NAD_kinase_N"/>
</dbReference>
<dbReference type="InterPro" id="IPR016064">
    <property type="entry name" value="NAD/diacylglycerol_kinase_sf"/>
</dbReference>
<dbReference type="GO" id="GO:0019674">
    <property type="term" value="P:NAD+ metabolic process"/>
    <property type="evidence" value="ECO:0007669"/>
    <property type="project" value="InterPro"/>
</dbReference>
<protein>
    <recommendedName>
        <fullName evidence="2">Inorganic polyphosphate/ATP-NAD kinase</fullName>
    </recommendedName>
</protein>
<dbReference type="PANTHER" id="PTHR13158:SF5">
    <property type="entry name" value="NAD KINASE 2, MITOCHONDRIAL"/>
    <property type="match status" value="1"/>
</dbReference>
<proteinExistence type="predicted"/>
<reference evidence="1" key="1">
    <citation type="submission" date="2024-02" db="EMBL/GenBank/DDBJ databases">
        <title>Tomenella chthoni gen. nov. sp. nov., a member of the family Jonesiaceae isolated from bat guano.</title>
        <authorList>
            <person name="Miller S.L."/>
            <person name="King J."/>
            <person name="Sankaranarayanan K."/>
            <person name="Lawson P.A."/>
        </authorList>
    </citation>
    <scope>NUCLEOTIDE SEQUENCE</scope>
    <source>
        <strain evidence="1">BS-20</strain>
    </source>
</reference>
<dbReference type="AlphaFoldDB" id="A0AAU7DWK6"/>
<evidence type="ECO:0008006" key="2">
    <source>
        <dbReference type="Google" id="ProtNLM"/>
    </source>
</evidence>
<dbReference type="Gene3D" id="2.60.200.30">
    <property type="entry name" value="Probable inorganic polyphosphate/atp-NAD kinase, domain 2"/>
    <property type="match status" value="1"/>
</dbReference>
<dbReference type="InterPro" id="IPR017437">
    <property type="entry name" value="ATP-NAD_kinase_PpnK-typ_C"/>
</dbReference>
<dbReference type="SUPFAM" id="SSF111331">
    <property type="entry name" value="NAD kinase/diacylglycerol kinase-like"/>
    <property type="match status" value="1"/>
</dbReference>